<gene>
    <name evidence="1" type="ORF">C1645_813916</name>
</gene>
<dbReference type="Proteomes" id="UP000265703">
    <property type="component" value="Unassembled WGS sequence"/>
</dbReference>
<dbReference type="EMBL" id="QKYT01000028">
    <property type="protein sequence ID" value="RIA97514.1"/>
    <property type="molecule type" value="Genomic_DNA"/>
</dbReference>
<comment type="caution">
    <text evidence="1">The sequence shown here is derived from an EMBL/GenBank/DDBJ whole genome shotgun (WGS) entry which is preliminary data.</text>
</comment>
<protein>
    <submittedName>
        <fullName evidence="1">Uncharacterized protein</fullName>
    </submittedName>
</protein>
<sequence length="111" mass="12877">MVAVNEPFISSQVECIVETNTITNNIILQIHDDLNDNDQKVKVKARQIKDIRYWIIKNNLIQFHNNNNDLNNIGDILPPEFKKHKGRVANKRFKSSIEDNKHNTALSDKLI</sequence>
<dbReference type="OrthoDB" id="2308021at2759"/>
<evidence type="ECO:0000313" key="1">
    <source>
        <dbReference type="EMBL" id="RIA97514.1"/>
    </source>
</evidence>
<reference evidence="1 2" key="1">
    <citation type="submission" date="2018-06" db="EMBL/GenBank/DDBJ databases">
        <title>Comparative genomics reveals the genomic features of Rhizophagus irregularis, R. cerebriforme, R. diaphanum and Gigaspora rosea, and their symbiotic lifestyle signature.</title>
        <authorList>
            <person name="Morin E."/>
            <person name="San Clemente H."/>
            <person name="Chen E.C.H."/>
            <person name="De La Providencia I."/>
            <person name="Hainaut M."/>
            <person name="Kuo A."/>
            <person name="Kohler A."/>
            <person name="Murat C."/>
            <person name="Tang N."/>
            <person name="Roy S."/>
            <person name="Loubradou J."/>
            <person name="Henrissat B."/>
            <person name="Grigoriev I.V."/>
            <person name="Corradi N."/>
            <person name="Roux C."/>
            <person name="Martin F.M."/>
        </authorList>
    </citation>
    <scope>NUCLEOTIDE SEQUENCE [LARGE SCALE GENOMIC DNA]</scope>
    <source>
        <strain evidence="1 2">DAOM 227022</strain>
    </source>
</reference>
<evidence type="ECO:0000313" key="2">
    <source>
        <dbReference type="Proteomes" id="UP000265703"/>
    </source>
</evidence>
<keyword evidence="2" id="KW-1185">Reference proteome</keyword>
<proteinExistence type="predicted"/>
<accession>A0A397TRL3</accession>
<organism evidence="1 2">
    <name type="scientific">Glomus cerebriforme</name>
    <dbReference type="NCBI Taxonomy" id="658196"/>
    <lineage>
        <taxon>Eukaryota</taxon>
        <taxon>Fungi</taxon>
        <taxon>Fungi incertae sedis</taxon>
        <taxon>Mucoromycota</taxon>
        <taxon>Glomeromycotina</taxon>
        <taxon>Glomeromycetes</taxon>
        <taxon>Glomerales</taxon>
        <taxon>Glomeraceae</taxon>
        <taxon>Glomus</taxon>
    </lineage>
</organism>
<name>A0A397TRL3_9GLOM</name>
<dbReference type="AlphaFoldDB" id="A0A397TRL3"/>